<proteinExistence type="predicted"/>
<accession>A0ABW5T0G6</accession>
<dbReference type="Proteomes" id="UP001597520">
    <property type="component" value="Unassembled WGS sequence"/>
</dbReference>
<dbReference type="EMBL" id="JBHUML010000002">
    <property type="protein sequence ID" value="MFD2704647.1"/>
    <property type="molecule type" value="Genomic_DNA"/>
</dbReference>
<protein>
    <submittedName>
        <fullName evidence="1">Uncharacterized protein</fullName>
    </submittedName>
</protein>
<evidence type="ECO:0000313" key="1">
    <source>
        <dbReference type="EMBL" id="MFD2704647.1"/>
    </source>
</evidence>
<evidence type="ECO:0000313" key="2">
    <source>
        <dbReference type="Proteomes" id="UP001597520"/>
    </source>
</evidence>
<reference evidence="2" key="1">
    <citation type="journal article" date="2019" name="Int. J. Syst. Evol. Microbiol.">
        <title>The Global Catalogue of Microorganisms (GCM) 10K type strain sequencing project: providing services to taxonomists for standard genome sequencing and annotation.</title>
        <authorList>
            <consortium name="The Broad Institute Genomics Platform"/>
            <consortium name="The Broad Institute Genome Sequencing Center for Infectious Disease"/>
            <person name="Wu L."/>
            <person name="Ma J."/>
        </authorList>
    </citation>
    <scope>NUCLEOTIDE SEQUENCE [LARGE SCALE GENOMIC DNA]</scope>
    <source>
        <strain evidence="2">KCTC 33792</strain>
    </source>
</reference>
<comment type="caution">
    <text evidence="1">The sequence shown here is derived from an EMBL/GenBank/DDBJ whole genome shotgun (WGS) entry which is preliminary data.</text>
</comment>
<sequence length="140" mass="16550">MATDTTTLPAECADYFQKQLRIYEGQRRFDGERMYTILGVDPKADDVCGHPIRYDGEMGTWFRREWQMRNDELIEGKVGEGPTYFVMFPKTKRIGAENFHEWTMLLDPSGKWAEFDSVEDAQKFIDKYDIDRYFIFEMVG</sequence>
<organism evidence="1 2">
    <name type="scientific">Salibacterium lacus</name>
    <dbReference type="NCBI Taxonomy" id="1898109"/>
    <lineage>
        <taxon>Bacteria</taxon>
        <taxon>Bacillati</taxon>
        <taxon>Bacillota</taxon>
        <taxon>Bacilli</taxon>
        <taxon>Bacillales</taxon>
        <taxon>Bacillaceae</taxon>
    </lineage>
</organism>
<name>A0ABW5T0G6_9BACI</name>
<gene>
    <name evidence="1" type="ORF">ACFSUB_04155</name>
</gene>
<keyword evidence="2" id="KW-1185">Reference proteome</keyword>
<dbReference type="RefSeq" id="WP_380711924.1">
    <property type="nucleotide sequence ID" value="NZ_JBHUML010000002.1"/>
</dbReference>